<keyword evidence="2" id="KW-1185">Reference proteome</keyword>
<evidence type="ECO:0000313" key="1">
    <source>
        <dbReference type="EMBL" id="GAA3713334.1"/>
    </source>
</evidence>
<name>A0ABP7E2E7_9ACTN</name>
<accession>A0ABP7E2E7</accession>
<dbReference type="EMBL" id="BAAAZP010000220">
    <property type="protein sequence ID" value="GAA3713334.1"/>
    <property type="molecule type" value="Genomic_DNA"/>
</dbReference>
<protein>
    <submittedName>
        <fullName evidence="1">Uncharacterized protein</fullName>
    </submittedName>
</protein>
<comment type="caution">
    <text evidence="1">The sequence shown here is derived from an EMBL/GenBank/DDBJ whole genome shotgun (WGS) entry which is preliminary data.</text>
</comment>
<gene>
    <name evidence="1" type="ORF">GCM10022224_093590</name>
</gene>
<sequence>MVAVADDQAAAVFVAFVGKGGDIGVDLGLERFGEHAAGALTHEFVDQRWRRGSRGRGAVAVGGVRDYGEHGCAFPTDVGASVMLVDPHDHREGTPFPMIHRSQALLSAVVAYLWGGCSETGRTPVYGRRTT</sequence>
<organism evidence="1 2">
    <name type="scientific">Nonomuraea antimicrobica</name>
    <dbReference type="NCBI Taxonomy" id="561173"/>
    <lineage>
        <taxon>Bacteria</taxon>
        <taxon>Bacillati</taxon>
        <taxon>Actinomycetota</taxon>
        <taxon>Actinomycetes</taxon>
        <taxon>Streptosporangiales</taxon>
        <taxon>Streptosporangiaceae</taxon>
        <taxon>Nonomuraea</taxon>
    </lineage>
</organism>
<proteinExistence type="predicted"/>
<evidence type="ECO:0000313" key="2">
    <source>
        <dbReference type="Proteomes" id="UP001500902"/>
    </source>
</evidence>
<reference evidence="2" key="1">
    <citation type="journal article" date="2019" name="Int. J. Syst. Evol. Microbiol.">
        <title>The Global Catalogue of Microorganisms (GCM) 10K type strain sequencing project: providing services to taxonomists for standard genome sequencing and annotation.</title>
        <authorList>
            <consortium name="The Broad Institute Genomics Platform"/>
            <consortium name="The Broad Institute Genome Sequencing Center for Infectious Disease"/>
            <person name="Wu L."/>
            <person name="Ma J."/>
        </authorList>
    </citation>
    <scope>NUCLEOTIDE SEQUENCE [LARGE SCALE GENOMIC DNA]</scope>
    <source>
        <strain evidence="2">JCM 16904</strain>
    </source>
</reference>
<dbReference type="Proteomes" id="UP001500902">
    <property type="component" value="Unassembled WGS sequence"/>
</dbReference>